<reference evidence="12" key="2">
    <citation type="journal article" date="2007" name="Science">
        <title>Draft genome sequence of the sexually transmitted pathogen Trichomonas vaginalis.</title>
        <authorList>
            <person name="Carlton J.M."/>
            <person name="Hirt R.P."/>
            <person name="Silva J.C."/>
            <person name="Delcher A.L."/>
            <person name="Schatz M."/>
            <person name="Zhao Q."/>
            <person name="Wortman J.R."/>
            <person name="Bidwell S.L."/>
            <person name="Alsmark U.C.M."/>
            <person name="Besteiro S."/>
            <person name="Sicheritz-Ponten T."/>
            <person name="Noel C.J."/>
            <person name="Dacks J.B."/>
            <person name="Foster P.G."/>
            <person name="Simillion C."/>
            <person name="Van de Peer Y."/>
            <person name="Miranda-Saavedra D."/>
            <person name="Barton G.J."/>
            <person name="Westrop G.D."/>
            <person name="Mueller S."/>
            <person name="Dessi D."/>
            <person name="Fiori P.L."/>
            <person name="Ren Q."/>
            <person name="Paulsen I."/>
            <person name="Zhang H."/>
            <person name="Bastida-Corcuera F.D."/>
            <person name="Simoes-Barbosa A."/>
            <person name="Brown M.T."/>
            <person name="Hayes R.D."/>
            <person name="Mukherjee M."/>
            <person name="Okumura C.Y."/>
            <person name="Schneider R."/>
            <person name="Smith A.J."/>
            <person name="Vanacova S."/>
            <person name="Villalvazo M."/>
            <person name="Haas B.J."/>
            <person name="Pertea M."/>
            <person name="Feldblyum T.V."/>
            <person name="Utterback T.R."/>
            <person name="Shu C.L."/>
            <person name="Osoegawa K."/>
            <person name="de Jong P.J."/>
            <person name="Hrdy I."/>
            <person name="Horvathova L."/>
            <person name="Zubacova Z."/>
            <person name="Dolezal P."/>
            <person name="Malik S.B."/>
            <person name="Logsdon J.M. Jr."/>
            <person name="Henze K."/>
            <person name="Gupta A."/>
            <person name="Wang C.C."/>
            <person name="Dunne R.L."/>
            <person name="Upcroft J.A."/>
            <person name="Upcroft P."/>
            <person name="White O."/>
            <person name="Salzberg S.L."/>
            <person name="Tang P."/>
            <person name="Chiu C.-H."/>
            <person name="Lee Y.-S."/>
            <person name="Embley T.M."/>
            <person name="Coombs G.H."/>
            <person name="Mottram J.C."/>
            <person name="Tachezy J."/>
            <person name="Fraser-Liggett C.M."/>
            <person name="Johnson P.J."/>
        </authorList>
    </citation>
    <scope>NUCLEOTIDE SEQUENCE [LARGE SCALE GENOMIC DNA]</scope>
    <source>
        <strain evidence="12">G3</strain>
    </source>
</reference>
<gene>
    <name evidence="12" type="ORF">TVAG_253710</name>
</gene>
<proteinExistence type="inferred from homology"/>
<protein>
    <recommendedName>
        <fullName evidence="5">Centrosomal protein of 19 kDa</fullName>
    </recommendedName>
</protein>
<evidence type="ECO:0000256" key="4">
    <source>
        <dbReference type="ARBA" id="ARBA00009371"/>
    </source>
</evidence>
<evidence type="ECO:0000256" key="10">
    <source>
        <dbReference type="ARBA" id="ARBA00023273"/>
    </source>
</evidence>
<feature type="region of interest" description="Disordered" evidence="11">
    <location>
        <begin position="108"/>
        <end position="136"/>
    </location>
</feature>
<evidence type="ECO:0000256" key="3">
    <source>
        <dbReference type="ARBA" id="ARBA00004186"/>
    </source>
</evidence>
<evidence type="ECO:0000256" key="2">
    <source>
        <dbReference type="ARBA" id="ARBA00004120"/>
    </source>
</evidence>
<dbReference type="KEGG" id="tva:5463747"/>
<dbReference type="SMR" id="A2DMN8"/>
<dbReference type="GO" id="GO:0034454">
    <property type="term" value="P:microtubule anchoring at centrosome"/>
    <property type="evidence" value="ECO:0000318"/>
    <property type="project" value="GO_Central"/>
</dbReference>
<dbReference type="GO" id="GO:0000922">
    <property type="term" value="C:spindle pole"/>
    <property type="evidence" value="ECO:0000318"/>
    <property type="project" value="GO_Central"/>
</dbReference>
<accession>A2DMN8</accession>
<dbReference type="RefSeq" id="XP_001579245.1">
    <property type="nucleotide sequence ID" value="XM_001579195.1"/>
</dbReference>
<evidence type="ECO:0000313" key="13">
    <source>
        <dbReference type="Proteomes" id="UP000001542"/>
    </source>
</evidence>
<keyword evidence="9" id="KW-0206">Cytoskeleton</keyword>
<dbReference type="EMBL" id="DS113220">
    <property type="protein sequence ID" value="EAY18259.1"/>
    <property type="molecule type" value="Genomic_DNA"/>
</dbReference>
<dbReference type="GO" id="GO:0036064">
    <property type="term" value="C:ciliary basal body"/>
    <property type="evidence" value="ECO:0000318"/>
    <property type="project" value="GO_Central"/>
</dbReference>
<comment type="similarity">
    <text evidence="4">Belongs to the CEP19 family.</text>
</comment>
<dbReference type="PANTHER" id="PTHR31539:SF1">
    <property type="entry name" value="CENTROSOMAL PROTEIN OF 19 KDA"/>
    <property type="match status" value="1"/>
</dbReference>
<dbReference type="InParanoid" id="A2DMN8"/>
<keyword evidence="8" id="KW-0969">Cilium</keyword>
<evidence type="ECO:0000256" key="9">
    <source>
        <dbReference type="ARBA" id="ARBA00023212"/>
    </source>
</evidence>
<evidence type="ECO:0000256" key="6">
    <source>
        <dbReference type="ARBA" id="ARBA00022490"/>
    </source>
</evidence>
<dbReference type="AlphaFoldDB" id="A2DMN8"/>
<sequence length="136" mass="16071">MTVKITRLGAKFGSSPSVSIEYLDENNKYQYKRFDVAFSYFSNKDALYQTFVTDYEMYFNKDSIDQNKLKKFIQNIIEKSPKLDLGKAKKEDIDRFKDQMNKEFEMNVIKPGDPGYQDDVRVDFDVNPNDVNEDWD</sequence>
<dbReference type="Proteomes" id="UP000001542">
    <property type="component" value="Unassembled WGS sequence"/>
</dbReference>
<dbReference type="GO" id="GO:0097712">
    <property type="term" value="P:vesicle targeting, trans-Golgi to periciliary membrane compartment"/>
    <property type="evidence" value="ECO:0000318"/>
    <property type="project" value="GO_Central"/>
</dbReference>
<dbReference type="InterPro" id="IPR029412">
    <property type="entry name" value="CEP19"/>
</dbReference>
<reference evidence="12" key="1">
    <citation type="submission" date="2006-10" db="EMBL/GenBank/DDBJ databases">
        <authorList>
            <person name="Amadeo P."/>
            <person name="Zhao Q."/>
            <person name="Wortman J."/>
            <person name="Fraser-Liggett C."/>
            <person name="Carlton J."/>
        </authorList>
    </citation>
    <scope>NUCLEOTIDE SEQUENCE</scope>
    <source>
        <strain evidence="12">G3</strain>
    </source>
</reference>
<keyword evidence="6" id="KW-0963">Cytoplasm</keyword>
<evidence type="ECO:0000256" key="5">
    <source>
        <dbReference type="ARBA" id="ARBA00022015"/>
    </source>
</evidence>
<keyword evidence="7" id="KW-0970">Cilium biogenesis/degradation</keyword>
<evidence type="ECO:0000256" key="1">
    <source>
        <dbReference type="ARBA" id="ARBA00004114"/>
    </source>
</evidence>
<dbReference type="PANTHER" id="PTHR31539">
    <property type="entry name" value="CENTROSOMAL PROTEIN OF 19K CEP19"/>
    <property type="match status" value="1"/>
</dbReference>
<organism evidence="12 13">
    <name type="scientific">Trichomonas vaginalis (strain ATCC PRA-98 / G3)</name>
    <dbReference type="NCBI Taxonomy" id="412133"/>
    <lineage>
        <taxon>Eukaryota</taxon>
        <taxon>Metamonada</taxon>
        <taxon>Parabasalia</taxon>
        <taxon>Trichomonadida</taxon>
        <taxon>Trichomonadidae</taxon>
        <taxon>Trichomonas</taxon>
    </lineage>
</organism>
<evidence type="ECO:0000256" key="11">
    <source>
        <dbReference type="SAM" id="MobiDB-lite"/>
    </source>
</evidence>
<evidence type="ECO:0000313" key="12">
    <source>
        <dbReference type="EMBL" id="EAY18259.1"/>
    </source>
</evidence>
<dbReference type="VEuPathDB" id="TrichDB:TVAG_253710"/>
<comment type="subcellular location">
    <subcellularLocation>
        <location evidence="2">Cytoplasm</location>
        <location evidence="2">Cytoskeleton</location>
        <location evidence="2">Cilium basal body</location>
    </subcellularLocation>
    <subcellularLocation>
        <location evidence="1">Cytoplasm</location>
        <location evidence="1">Cytoskeleton</location>
        <location evidence="1">Microtubule organizing center</location>
        <location evidence="1">Centrosome</location>
        <location evidence="1">Centriole</location>
    </subcellularLocation>
    <subcellularLocation>
        <location evidence="3">Cytoplasm</location>
        <location evidence="3">Cytoskeleton</location>
        <location evidence="3">Spindle</location>
    </subcellularLocation>
</comment>
<dbReference type="Pfam" id="PF14933">
    <property type="entry name" value="CEP19"/>
    <property type="match status" value="1"/>
</dbReference>
<dbReference type="OrthoDB" id="2163581at2759"/>
<keyword evidence="10" id="KW-0966">Cell projection</keyword>
<name>A2DMN8_TRIV3</name>
<dbReference type="GO" id="GO:0005814">
    <property type="term" value="C:centriole"/>
    <property type="evidence" value="ECO:0000318"/>
    <property type="project" value="GO_Central"/>
</dbReference>
<keyword evidence="13" id="KW-1185">Reference proteome</keyword>
<evidence type="ECO:0000256" key="8">
    <source>
        <dbReference type="ARBA" id="ARBA00023069"/>
    </source>
</evidence>
<dbReference type="VEuPathDB" id="TrichDB:TVAGG3_0059830"/>
<evidence type="ECO:0000256" key="7">
    <source>
        <dbReference type="ARBA" id="ARBA00022794"/>
    </source>
</evidence>